<dbReference type="InterPro" id="IPR000014">
    <property type="entry name" value="PAS"/>
</dbReference>
<evidence type="ECO:0000256" key="7">
    <source>
        <dbReference type="ARBA" id="ARBA00022840"/>
    </source>
</evidence>
<dbReference type="InterPro" id="IPR038318">
    <property type="entry name" value="KdpD_sf"/>
</dbReference>
<keyword evidence="10 11" id="KW-0472">Membrane</keyword>
<dbReference type="SUPFAM" id="SSF55785">
    <property type="entry name" value="PYP-like sensor domain (PAS domain)"/>
    <property type="match status" value="1"/>
</dbReference>
<gene>
    <name evidence="14" type="ORF">I8752_16440</name>
</gene>
<dbReference type="GO" id="GO:0000160">
    <property type="term" value="P:phosphorelay signal transduction system"/>
    <property type="evidence" value="ECO:0007669"/>
    <property type="project" value="UniProtKB-KW"/>
</dbReference>
<dbReference type="GO" id="GO:0005524">
    <property type="term" value="F:ATP binding"/>
    <property type="evidence" value="ECO:0007669"/>
    <property type="project" value="UniProtKB-KW"/>
</dbReference>
<protein>
    <submittedName>
        <fullName evidence="14">DUF4118 domain-containing protein</fullName>
    </submittedName>
</protein>
<dbReference type="Proteomes" id="UP000662314">
    <property type="component" value="Unassembled WGS sequence"/>
</dbReference>
<keyword evidence="15" id="KW-1185">Reference proteome</keyword>
<feature type="domain" description="Sensor protein KdpD transmembrane" evidence="13">
    <location>
        <begin position="17"/>
        <end position="121"/>
    </location>
</feature>
<keyword evidence="8 11" id="KW-1133">Transmembrane helix</keyword>
<dbReference type="InterPro" id="IPR013656">
    <property type="entry name" value="PAS_4"/>
</dbReference>
<dbReference type="EMBL" id="JAECZA010000079">
    <property type="protein sequence ID" value="MBH8574583.1"/>
    <property type="molecule type" value="Genomic_DNA"/>
</dbReference>
<keyword evidence="9" id="KW-0902">Two-component regulatory system</keyword>
<evidence type="ECO:0000259" key="12">
    <source>
        <dbReference type="Pfam" id="PF08448"/>
    </source>
</evidence>
<evidence type="ECO:0000256" key="4">
    <source>
        <dbReference type="ARBA" id="ARBA00022692"/>
    </source>
</evidence>
<evidence type="ECO:0000313" key="14">
    <source>
        <dbReference type="EMBL" id="MBH8574583.1"/>
    </source>
</evidence>
<evidence type="ECO:0000256" key="3">
    <source>
        <dbReference type="ARBA" id="ARBA00022679"/>
    </source>
</evidence>
<dbReference type="RefSeq" id="WP_214433388.1">
    <property type="nucleotide sequence ID" value="NZ_CAWPUQ010000316.1"/>
</dbReference>
<evidence type="ECO:0000313" key="15">
    <source>
        <dbReference type="Proteomes" id="UP000662314"/>
    </source>
</evidence>
<sequence length="251" mass="28112">MARRTISKALRPQILAYGTALVTDAIALLLTLLLQPLLAPTVFALFYPAVMISSLAGGIGPGIFATALAAIATVFFWLPPPNFLDSTALNYWVRLIALIGVALMICVLSSRYRRTKQRAEQVAQKLRESQELFESFMKHSPLTAFIKDEAGRYLYVNSLAERLFNREFHHWVGKTDFDLHLAKLAQQLRDNDIKVLTTGQVLEVLEIEAQAEGDRYFMSFKFPLHSSTGHKLLAGMSLDITESRKTQAALR</sequence>
<dbReference type="GO" id="GO:0016301">
    <property type="term" value="F:kinase activity"/>
    <property type="evidence" value="ECO:0007669"/>
    <property type="project" value="UniProtKB-KW"/>
</dbReference>
<keyword evidence="7" id="KW-0067">ATP-binding</keyword>
<dbReference type="InterPro" id="IPR035965">
    <property type="entry name" value="PAS-like_dom_sf"/>
</dbReference>
<evidence type="ECO:0000256" key="8">
    <source>
        <dbReference type="ARBA" id="ARBA00022989"/>
    </source>
</evidence>
<dbReference type="InterPro" id="IPR025201">
    <property type="entry name" value="KdpD_TM"/>
</dbReference>
<keyword evidence="2" id="KW-0597">Phosphoprotein</keyword>
<evidence type="ECO:0000256" key="11">
    <source>
        <dbReference type="SAM" id="Phobius"/>
    </source>
</evidence>
<feature type="transmembrane region" description="Helical" evidence="11">
    <location>
        <begin position="91"/>
        <end position="108"/>
    </location>
</feature>
<evidence type="ECO:0000259" key="13">
    <source>
        <dbReference type="Pfam" id="PF13493"/>
    </source>
</evidence>
<evidence type="ECO:0000256" key="6">
    <source>
        <dbReference type="ARBA" id="ARBA00022777"/>
    </source>
</evidence>
<keyword evidence="3" id="KW-0808">Transferase</keyword>
<feature type="transmembrane region" description="Helical" evidence="11">
    <location>
        <begin position="59"/>
        <end position="79"/>
    </location>
</feature>
<accession>A0A8J7I635</accession>
<proteinExistence type="predicted"/>
<evidence type="ECO:0000256" key="1">
    <source>
        <dbReference type="ARBA" id="ARBA00004141"/>
    </source>
</evidence>
<keyword evidence="4 11" id="KW-0812">Transmembrane</keyword>
<keyword evidence="5" id="KW-0547">Nucleotide-binding</keyword>
<dbReference type="Gene3D" id="1.20.120.620">
    <property type="entry name" value="Backbone structure of the membrane domain of e. Coli histidine kinase receptor kdpd"/>
    <property type="match status" value="1"/>
</dbReference>
<dbReference type="GO" id="GO:0016020">
    <property type="term" value="C:membrane"/>
    <property type="evidence" value="ECO:0007669"/>
    <property type="project" value="UniProtKB-SubCell"/>
</dbReference>
<name>A0A8J7I635_9NOST</name>
<comment type="subcellular location">
    <subcellularLocation>
        <location evidence="1">Membrane</location>
        <topology evidence="1">Multi-pass membrane protein</topology>
    </subcellularLocation>
</comment>
<keyword evidence="6" id="KW-0418">Kinase</keyword>
<feature type="domain" description="PAS fold-4" evidence="12">
    <location>
        <begin position="139"/>
        <end position="244"/>
    </location>
</feature>
<feature type="transmembrane region" description="Helical" evidence="11">
    <location>
        <begin position="25"/>
        <end position="47"/>
    </location>
</feature>
<dbReference type="Pfam" id="PF13493">
    <property type="entry name" value="DUF4118"/>
    <property type="match status" value="1"/>
</dbReference>
<dbReference type="CDD" id="cd00130">
    <property type="entry name" value="PAS"/>
    <property type="match status" value="1"/>
</dbReference>
<evidence type="ECO:0000256" key="9">
    <source>
        <dbReference type="ARBA" id="ARBA00023012"/>
    </source>
</evidence>
<dbReference type="Gene3D" id="3.30.450.20">
    <property type="entry name" value="PAS domain"/>
    <property type="match status" value="1"/>
</dbReference>
<evidence type="ECO:0000256" key="10">
    <source>
        <dbReference type="ARBA" id="ARBA00023136"/>
    </source>
</evidence>
<comment type="caution">
    <text evidence="14">The sequence shown here is derived from an EMBL/GenBank/DDBJ whole genome shotgun (WGS) entry which is preliminary data.</text>
</comment>
<evidence type="ECO:0000256" key="2">
    <source>
        <dbReference type="ARBA" id="ARBA00022553"/>
    </source>
</evidence>
<dbReference type="NCBIfam" id="TIGR00229">
    <property type="entry name" value="sensory_box"/>
    <property type="match status" value="1"/>
</dbReference>
<organism evidence="14 15">
    <name type="scientific">Dendronalium phyllosphericum CENA369</name>
    <dbReference type="NCBI Taxonomy" id="1725256"/>
    <lineage>
        <taxon>Bacteria</taxon>
        <taxon>Bacillati</taxon>
        <taxon>Cyanobacteriota</taxon>
        <taxon>Cyanophyceae</taxon>
        <taxon>Nostocales</taxon>
        <taxon>Nostocaceae</taxon>
        <taxon>Dendronalium</taxon>
        <taxon>Dendronalium phyllosphericum</taxon>
    </lineage>
</organism>
<evidence type="ECO:0000256" key="5">
    <source>
        <dbReference type="ARBA" id="ARBA00022741"/>
    </source>
</evidence>
<dbReference type="AlphaFoldDB" id="A0A8J7I635"/>
<reference evidence="14 15" key="1">
    <citation type="journal article" date="2021" name="Int. J. Syst. Evol. Microbiol.">
        <title>Amazonocrinis nigriterrae gen. nov., sp. nov., Atlanticothrix silvestris gen. nov., sp. nov. and Dendronalium phyllosphericum gen. nov., sp. nov., nostocacean cyanobacteria from Brazilian environments.</title>
        <authorList>
            <person name="Alvarenga D.O."/>
            <person name="Andreote A.P.D."/>
            <person name="Branco L.H.Z."/>
            <person name="Delbaje E."/>
            <person name="Cruz R.B."/>
            <person name="Varani A.M."/>
            <person name="Fiore M.F."/>
        </authorList>
    </citation>
    <scope>NUCLEOTIDE SEQUENCE [LARGE SCALE GENOMIC DNA]</scope>
    <source>
        <strain evidence="14 15">CENA369</strain>
    </source>
</reference>
<dbReference type="Pfam" id="PF08448">
    <property type="entry name" value="PAS_4"/>
    <property type="match status" value="1"/>
</dbReference>